<keyword evidence="10" id="KW-0206">Cytoskeleton</keyword>
<gene>
    <name evidence="15" type="ORF">OKIOD_LOCUS16714</name>
</gene>
<protein>
    <submittedName>
        <fullName evidence="15">Oidioi.mRNA.OKI2018_I69.chr2.g7949.t1.cds</fullName>
    </submittedName>
</protein>
<dbReference type="Proteomes" id="UP001158576">
    <property type="component" value="Chromosome 2"/>
</dbReference>
<reference evidence="15 16" key="1">
    <citation type="submission" date="2021-04" db="EMBL/GenBank/DDBJ databases">
        <authorList>
            <person name="Bliznina A."/>
        </authorList>
    </citation>
    <scope>NUCLEOTIDE SEQUENCE [LARGE SCALE GENOMIC DNA]</scope>
</reference>
<keyword evidence="5" id="KW-0221">Differentiation</keyword>
<organism evidence="15 16">
    <name type="scientific">Oikopleura dioica</name>
    <name type="common">Tunicate</name>
    <dbReference type="NCBI Taxonomy" id="34765"/>
    <lineage>
        <taxon>Eukaryota</taxon>
        <taxon>Metazoa</taxon>
        <taxon>Chordata</taxon>
        <taxon>Tunicata</taxon>
        <taxon>Appendicularia</taxon>
        <taxon>Copelata</taxon>
        <taxon>Oikopleuridae</taxon>
        <taxon>Oikopleura</taxon>
    </lineage>
</organism>
<keyword evidence="9" id="KW-0009">Actin-binding</keyword>
<dbReference type="InterPro" id="IPR040645">
    <property type="entry name" value="Neurabin-1/2_PDZ"/>
</dbReference>
<keyword evidence="3" id="KW-0963">Cytoplasm</keyword>
<keyword evidence="6" id="KW-0524">Neurogenesis</keyword>
<dbReference type="PROSITE" id="PS50106">
    <property type="entry name" value="PDZ"/>
    <property type="match status" value="1"/>
</dbReference>
<evidence type="ECO:0000256" key="8">
    <source>
        <dbReference type="ARBA" id="ARBA00023054"/>
    </source>
</evidence>
<dbReference type="InterPro" id="IPR001478">
    <property type="entry name" value="PDZ"/>
</dbReference>
<keyword evidence="7" id="KW-0770">Synapse</keyword>
<evidence type="ECO:0000313" key="15">
    <source>
        <dbReference type="EMBL" id="CAG5113859.1"/>
    </source>
</evidence>
<dbReference type="Pfam" id="PF00595">
    <property type="entry name" value="PDZ"/>
    <property type="match status" value="1"/>
</dbReference>
<name>A0ABN7T8T4_OIKDI</name>
<feature type="compositionally biased region" description="Acidic residues" evidence="13">
    <location>
        <begin position="521"/>
        <end position="537"/>
    </location>
</feature>
<evidence type="ECO:0000313" key="16">
    <source>
        <dbReference type="Proteomes" id="UP001158576"/>
    </source>
</evidence>
<evidence type="ECO:0000256" key="7">
    <source>
        <dbReference type="ARBA" id="ARBA00023018"/>
    </source>
</evidence>
<dbReference type="SMART" id="SM00228">
    <property type="entry name" value="PDZ"/>
    <property type="match status" value="1"/>
</dbReference>
<feature type="domain" description="PDZ" evidence="14">
    <location>
        <begin position="241"/>
        <end position="328"/>
    </location>
</feature>
<evidence type="ECO:0000259" key="14">
    <source>
        <dbReference type="PROSITE" id="PS50106"/>
    </source>
</evidence>
<evidence type="ECO:0000256" key="6">
    <source>
        <dbReference type="ARBA" id="ARBA00022902"/>
    </source>
</evidence>
<dbReference type="InterPro" id="IPR036034">
    <property type="entry name" value="PDZ_sf"/>
</dbReference>
<keyword evidence="2" id="KW-0217">Developmental protein</keyword>
<accession>A0ABN7T8T4</accession>
<evidence type="ECO:0000256" key="3">
    <source>
        <dbReference type="ARBA" id="ARBA00022490"/>
    </source>
</evidence>
<dbReference type="EMBL" id="OU015567">
    <property type="protein sequence ID" value="CAG5113859.1"/>
    <property type="molecule type" value="Genomic_DNA"/>
</dbReference>
<evidence type="ECO:0000256" key="2">
    <source>
        <dbReference type="ARBA" id="ARBA00022473"/>
    </source>
</evidence>
<feature type="compositionally biased region" description="Acidic residues" evidence="13">
    <location>
        <begin position="487"/>
        <end position="497"/>
    </location>
</feature>
<evidence type="ECO:0000256" key="13">
    <source>
        <dbReference type="SAM" id="MobiDB-lite"/>
    </source>
</evidence>
<feature type="region of interest" description="Disordered" evidence="13">
    <location>
        <begin position="346"/>
        <end position="376"/>
    </location>
</feature>
<feature type="region of interest" description="Disordered" evidence="13">
    <location>
        <begin position="455"/>
        <end position="474"/>
    </location>
</feature>
<evidence type="ECO:0000256" key="12">
    <source>
        <dbReference type="SAM" id="Coils"/>
    </source>
</evidence>
<evidence type="ECO:0000256" key="10">
    <source>
        <dbReference type="ARBA" id="ARBA00023212"/>
    </source>
</evidence>
<dbReference type="Pfam" id="PF17817">
    <property type="entry name" value="PDZ_5"/>
    <property type="match status" value="1"/>
</dbReference>
<evidence type="ECO:0000256" key="4">
    <source>
        <dbReference type="ARBA" id="ARBA00022553"/>
    </source>
</evidence>
<comment type="subcellular location">
    <subcellularLocation>
        <location evidence="1">Cytoplasm</location>
        <location evidence="1">Cytoskeleton</location>
    </subcellularLocation>
    <subcellularLocation>
        <location evidence="11">Synapse</location>
    </subcellularLocation>
</comment>
<proteinExistence type="predicted"/>
<keyword evidence="16" id="KW-1185">Reference proteome</keyword>
<dbReference type="PANTHER" id="PTHR16154">
    <property type="entry name" value="NEURABIN"/>
    <property type="match status" value="1"/>
</dbReference>
<evidence type="ECO:0000256" key="11">
    <source>
        <dbReference type="ARBA" id="ARBA00034103"/>
    </source>
</evidence>
<keyword evidence="8 12" id="KW-0175">Coiled coil</keyword>
<feature type="region of interest" description="Disordered" evidence="13">
    <location>
        <begin position="483"/>
        <end position="537"/>
    </location>
</feature>
<evidence type="ECO:0000256" key="9">
    <source>
        <dbReference type="ARBA" id="ARBA00023203"/>
    </source>
</evidence>
<evidence type="ECO:0000256" key="1">
    <source>
        <dbReference type="ARBA" id="ARBA00004245"/>
    </source>
</evidence>
<feature type="coiled-coil region" evidence="12">
    <location>
        <begin position="384"/>
        <end position="432"/>
    </location>
</feature>
<evidence type="ECO:0000256" key="5">
    <source>
        <dbReference type="ARBA" id="ARBA00022782"/>
    </source>
</evidence>
<dbReference type="Gene3D" id="2.30.42.10">
    <property type="match status" value="1"/>
</dbReference>
<feature type="region of interest" description="Disordered" evidence="13">
    <location>
        <begin position="57"/>
        <end position="147"/>
    </location>
</feature>
<sequence length="564" mass="62221">MFEKQRALERGDEEYGTTIYSAATLGREDRIMEDVAEETGAKSINDLIKNFEQMSTPVSRGRNFGSARVHRSASPVKWKTRRSAPTKTSYSPDEDNNSIPTIPAELPGRRKPPRPSIEVNELDTTFSRDVPDSIGGHSRSQSSLSDVTAVENVPVATSQIRRTDMSRLPDPNLPHHFISGLPTETDFPPTRKKLTWSEAHILVGETHTPEDYERGNPDLDPVAESAVYELEKRLDKMDQFKVDLEKDDNGYGLSIIGMGIGADSGVERLGIYVKKVFPGQAAERVGIQMADQIVEVDGVSLVGVSHSFASDALRGTNQHVRFLMARDRDQESSEVRNLILRTLEQEQEAQLEQQSTDSESDQEDLNGTYDVNREDDPNLMRDVQSRLLEEISSLRSENDHLHEEKNQIRSELDAALKRIKDLEDQLAHARSLGQPRVLGYKRGRSFGLESGAVSGVAGSTLHSGSKGKLASDKASVRNAAHLTAAAAEEEEDEEGSDSDGGGGAEATQEGDLFVEMNAANEFEDDDDDGGDDDEDEEAIDAMVAEIENDVAMLGNNEFGFNFYY</sequence>
<dbReference type="PANTHER" id="PTHR16154:SF6">
    <property type="entry name" value="SPINOPHILIN, ISOFORM J"/>
    <property type="match status" value="1"/>
</dbReference>
<dbReference type="SUPFAM" id="SSF50156">
    <property type="entry name" value="PDZ domain-like"/>
    <property type="match status" value="1"/>
</dbReference>
<dbReference type="InterPro" id="IPR043446">
    <property type="entry name" value="Neurabin-like"/>
</dbReference>
<keyword evidence="4" id="KW-0597">Phosphoprotein</keyword>